<sequence length="94" mass="10199">MATTTSQPTDASDSLNLKVLGIVQLKPQGADSNYLDWSFVVMLHLQSLKLAYVLKPCRDRQNEDVSVCCDTCSKGGLLPRVSQQTACDIPVTAV</sequence>
<protein>
    <submittedName>
        <fullName evidence="1">Uncharacterized protein</fullName>
    </submittedName>
</protein>
<dbReference type="Proteomes" id="UP000324748">
    <property type="component" value="Unassembled WGS sequence"/>
</dbReference>
<dbReference type="PANTHER" id="PTHR33246">
    <property type="entry name" value="CCHC-TYPE DOMAIN-CONTAINING PROTEIN"/>
    <property type="match status" value="1"/>
</dbReference>
<organism evidence="1 2">
    <name type="scientific">Puccinia graminis f. sp. tritici</name>
    <dbReference type="NCBI Taxonomy" id="56615"/>
    <lineage>
        <taxon>Eukaryota</taxon>
        <taxon>Fungi</taxon>
        <taxon>Dikarya</taxon>
        <taxon>Basidiomycota</taxon>
        <taxon>Pucciniomycotina</taxon>
        <taxon>Pucciniomycetes</taxon>
        <taxon>Pucciniales</taxon>
        <taxon>Pucciniaceae</taxon>
        <taxon>Puccinia</taxon>
    </lineage>
</organism>
<accession>A0A5B0P155</accession>
<name>A0A5B0P155_PUCGR</name>
<comment type="caution">
    <text evidence="1">The sequence shown here is derived from an EMBL/GenBank/DDBJ whole genome shotgun (WGS) entry which is preliminary data.</text>
</comment>
<dbReference type="AlphaFoldDB" id="A0A5B0P155"/>
<evidence type="ECO:0000313" key="2">
    <source>
        <dbReference type="Proteomes" id="UP000324748"/>
    </source>
</evidence>
<proteinExistence type="predicted"/>
<dbReference type="EMBL" id="VSWC01000079">
    <property type="protein sequence ID" value="KAA1094696.1"/>
    <property type="molecule type" value="Genomic_DNA"/>
</dbReference>
<keyword evidence="2" id="KW-1185">Reference proteome</keyword>
<evidence type="ECO:0000313" key="1">
    <source>
        <dbReference type="EMBL" id="KAA1094696.1"/>
    </source>
</evidence>
<dbReference type="PANTHER" id="PTHR33246:SF51">
    <property type="entry name" value="MYB_SANT-LIKE DOMAIN-CONTAINING PROTEIN"/>
    <property type="match status" value="1"/>
</dbReference>
<gene>
    <name evidence="1" type="ORF">PGT21_028536</name>
</gene>
<reference evidence="1 2" key="1">
    <citation type="submission" date="2019-05" db="EMBL/GenBank/DDBJ databases">
        <title>Emergence of the Ug99 lineage of the wheat stem rust pathogen through somatic hybridization.</title>
        <authorList>
            <person name="Li F."/>
            <person name="Upadhyaya N.M."/>
            <person name="Sperschneider J."/>
            <person name="Matny O."/>
            <person name="Nguyen-Phuc H."/>
            <person name="Mago R."/>
            <person name="Raley C."/>
            <person name="Miller M.E."/>
            <person name="Silverstein K.A.T."/>
            <person name="Henningsen E."/>
            <person name="Hirsch C.D."/>
            <person name="Visser B."/>
            <person name="Pretorius Z.A."/>
            <person name="Steffenson B.J."/>
            <person name="Schwessinger B."/>
            <person name="Dodds P.N."/>
            <person name="Figueroa M."/>
        </authorList>
    </citation>
    <scope>NUCLEOTIDE SEQUENCE [LARGE SCALE GENOMIC DNA]</scope>
    <source>
        <strain evidence="1">21-0</strain>
    </source>
</reference>
<dbReference type="OrthoDB" id="10463534at2759"/>